<reference evidence="1 2" key="1">
    <citation type="submission" date="2023-07" db="EMBL/GenBank/DDBJ databases">
        <title>Sorghum-associated microbial communities from plants grown in Nebraska, USA.</title>
        <authorList>
            <person name="Schachtman D."/>
        </authorList>
    </citation>
    <scope>NUCLEOTIDE SEQUENCE [LARGE SCALE GENOMIC DNA]</scope>
    <source>
        <strain evidence="1 2">2980</strain>
    </source>
</reference>
<dbReference type="EMBL" id="JAVDUM010000005">
    <property type="protein sequence ID" value="MDR6866798.1"/>
    <property type="molecule type" value="Genomic_DNA"/>
</dbReference>
<comment type="caution">
    <text evidence="1">The sequence shown here is derived from an EMBL/GenBank/DDBJ whole genome shotgun (WGS) entry which is preliminary data.</text>
</comment>
<sequence length="46" mass="5008">MHEFVPVRSTVPVNENYRPESFAFCPADETHTGPLGGVCPECGTPM</sequence>
<name>A0ABU1SD17_9MICO</name>
<protein>
    <submittedName>
        <fullName evidence="1">Uncharacterized protein</fullName>
    </submittedName>
</protein>
<dbReference type="Proteomes" id="UP001259347">
    <property type="component" value="Unassembled WGS sequence"/>
</dbReference>
<gene>
    <name evidence="1" type="ORF">J2Y69_001397</name>
</gene>
<keyword evidence="2" id="KW-1185">Reference proteome</keyword>
<evidence type="ECO:0000313" key="1">
    <source>
        <dbReference type="EMBL" id="MDR6866798.1"/>
    </source>
</evidence>
<organism evidence="1 2">
    <name type="scientific">Microbacterium resistens</name>
    <dbReference type="NCBI Taxonomy" id="156977"/>
    <lineage>
        <taxon>Bacteria</taxon>
        <taxon>Bacillati</taxon>
        <taxon>Actinomycetota</taxon>
        <taxon>Actinomycetes</taxon>
        <taxon>Micrococcales</taxon>
        <taxon>Microbacteriaceae</taxon>
        <taxon>Microbacterium</taxon>
    </lineage>
</organism>
<accession>A0ABU1SD17</accession>
<proteinExistence type="predicted"/>
<evidence type="ECO:0000313" key="2">
    <source>
        <dbReference type="Proteomes" id="UP001259347"/>
    </source>
</evidence>